<dbReference type="Proteomes" id="UP001230156">
    <property type="component" value="Unassembled WGS sequence"/>
</dbReference>
<keyword evidence="3" id="KW-1185">Reference proteome</keyword>
<sequence>MPTLTIRHLTTYRYRQPVAFGEHRMMLRPRDSERHRVIEARLTITPEPLSLRHTQDDYGNHVGIAEFSRRSRVLSFESVVCVEHAPHLFIAVEDATPVPEAGFDRDADPDPVGAWALGLLPADGAIGSWALLTRLSERIHNDFTYRRREAMGIQTPAETIELGSGTCRDFAVLLIDVARRFGFAARFASGYLAVPLTREAGDGPETGHGSTHAWAEVHLPRLGWVAFDPTNGSVGGHNLITVAVTTSPEEATPLYGSFLGFPSDHIGLDVAVSITPGPIAP</sequence>
<dbReference type="Pfam" id="PF01841">
    <property type="entry name" value="Transglut_core"/>
    <property type="match status" value="1"/>
</dbReference>
<feature type="domain" description="Transglutaminase-like" evidence="1">
    <location>
        <begin position="159"/>
        <end position="231"/>
    </location>
</feature>
<dbReference type="PANTHER" id="PTHR33490:SF1">
    <property type="entry name" value="SLL1233 PROTEIN"/>
    <property type="match status" value="1"/>
</dbReference>
<dbReference type="InterPro" id="IPR038765">
    <property type="entry name" value="Papain-like_cys_pep_sf"/>
</dbReference>
<evidence type="ECO:0000259" key="1">
    <source>
        <dbReference type="SMART" id="SM00460"/>
    </source>
</evidence>
<comment type="caution">
    <text evidence="2">The sequence shown here is derived from an EMBL/GenBank/DDBJ whole genome shotgun (WGS) entry which is preliminary data.</text>
</comment>
<dbReference type="EMBL" id="JAUYVI010000004">
    <property type="protein sequence ID" value="MDQ7248869.1"/>
    <property type="molecule type" value="Genomic_DNA"/>
</dbReference>
<dbReference type="SUPFAM" id="SSF54001">
    <property type="entry name" value="Cysteine proteinases"/>
    <property type="match status" value="1"/>
</dbReference>
<dbReference type="SMART" id="SM00460">
    <property type="entry name" value="TGc"/>
    <property type="match status" value="1"/>
</dbReference>
<name>A0ABU0YMC2_9PROT</name>
<dbReference type="Pfam" id="PF08379">
    <property type="entry name" value="Bact_transglu_N"/>
    <property type="match status" value="1"/>
</dbReference>
<proteinExistence type="predicted"/>
<dbReference type="RefSeq" id="WP_379956350.1">
    <property type="nucleotide sequence ID" value="NZ_JAUYVI010000004.1"/>
</dbReference>
<evidence type="ECO:0000313" key="3">
    <source>
        <dbReference type="Proteomes" id="UP001230156"/>
    </source>
</evidence>
<dbReference type="PANTHER" id="PTHR33490">
    <property type="entry name" value="BLR5614 PROTEIN-RELATED"/>
    <property type="match status" value="1"/>
</dbReference>
<dbReference type="InterPro" id="IPR002931">
    <property type="entry name" value="Transglutaminase-like"/>
</dbReference>
<dbReference type="InterPro" id="IPR013589">
    <property type="entry name" value="Bac_transglu_N"/>
</dbReference>
<organism evidence="2 3">
    <name type="scientific">Dongia sedimenti</name>
    <dbReference type="NCBI Taxonomy" id="3064282"/>
    <lineage>
        <taxon>Bacteria</taxon>
        <taxon>Pseudomonadati</taxon>
        <taxon>Pseudomonadota</taxon>
        <taxon>Alphaproteobacteria</taxon>
        <taxon>Rhodospirillales</taxon>
        <taxon>Dongiaceae</taxon>
        <taxon>Dongia</taxon>
    </lineage>
</organism>
<protein>
    <submittedName>
        <fullName evidence="2">Transglutaminase family protein</fullName>
    </submittedName>
</protein>
<reference evidence="3" key="1">
    <citation type="submission" date="2023-08" db="EMBL/GenBank/DDBJ databases">
        <title>Rhodospirillaceae gen. nov., a novel taxon isolated from the Yangtze River Yuezi River estuary sludge.</title>
        <authorList>
            <person name="Ruan L."/>
        </authorList>
    </citation>
    <scope>NUCLEOTIDE SEQUENCE [LARGE SCALE GENOMIC DNA]</scope>
    <source>
        <strain evidence="3">R-7</strain>
    </source>
</reference>
<evidence type="ECO:0000313" key="2">
    <source>
        <dbReference type="EMBL" id="MDQ7248869.1"/>
    </source>
</evidence>
<accession>A0ABU0YMC2</accession>
<gene>
    <name evidence="2" type="ORF">Q8A70_14385</name>
</gene>
<dbReference type="Gene3D" id="3.10.620.30">
    <property type="match status" value="1"/>
</dbReference>